<dbReference type="PANTHER" id="PTHR35579:SF6">
    <property type="entry name" value="DUF324 DOMAIN-CONTAINING PROTEIN"/>
    <property type="match status" value="1"/>
</dbReference>
<dbReference type="PANTHER" id="PTHR35579">
    <property type="entry name" value="CRISPR SYSTEM CMS ENDORIBONUCLEASE CSM3"/>
    <property type="match status" value="1"/>
</dbReference>
<accession>A0ABX8B037</accession>
<dbReference type="Pfam" id="PF03787">
    <property type="entry name" value="RAMPs"/>
    <property type="match status" value="1"/>
</dbReference>
<dbReference type="Proteomes" id="UP000677668">
    <property type="component" value="Chromosome 1"/>
</dbReference>
<evidence type="ECO:0000259" key="3">
    <source>
        <dbReference type="Pfam" id="PF03787"/>
    </source>
</evidence>
<sequence length="662" mass="71780">MTTKLTLFTATLVQDSALSVSGLDRESSADQPFTLVDGVPTLVGRGLKGAAVAMARRCFDPLPRAVSDDIQHGALRRSAWEFTDATTTGTPRLRAGVGIRHKTGARAAGVLYDREVMPAGTQWNLYIRVDRSYTLDDAEFTEAEGILGYILSEHWAKGRCWLGSAVARGLGWCHLENLTAYRFDDMAYETWVKSGRTTLPAALPAVPVVSPTRSWCFRTLDVNISFGEYKPNPDDAVWGLDMFAVGPHDTERAVQPTGDGQWAKPVWAMKTGTPDALATDRALLMENGRPLLPGASVRGVLRHAFSRMARAGGKDVKDPHLVQGDVGCEDPAGNAFGTVSRSSRILIRDARAEDGWAAARLHMHAEDEFSAGSYGTAKRDAVRLLRGTFPVRIVVEGATAEEVTPLIQLIDRQVALGALGHLPIGGHKTRGAGWGRWEKGGGWVNHDVTKTRDWTPPKESGEDTSQDIPSRHSMIETSGPSDACVRTETGEVTTPLTLGAAAKLAKAALGGRTLVAWWCDPTIDLTLTAPPATFGRQWPPDDATLQVDEVAFYAERAVWRAVRTHDGARYVLIEEVASDENGAKQTRVIHTPARLHGFLRFSSANTGPGSVLLREWHVGDEILGFTLEKVLTPGKVITPGSLPTALPAGDDLFRLTPEKELR</sequence>
<evidence type="ECO:0000256" key="2">
    <source>
        <dbReference type="SAM" id="MobiDB-lite"/>
    </source>
</evidence>
<feature type="region of interest" description="Disordered" evidence="2">
    <location>
        <begin position="445"/>
        <end position="484"/>
    </location>
</feature>
<evidence type="ECO:0000313" key="4">
    <source>
        <dbReference type="EMBL" id="QUV93977.1"/>
    </source>
</evidence>
<dbReference type="EMBL" id="CP072642">
    <property type="protein sequence ID" value="QUV93977.1"/>
    <property type="molecule type" value="Genomic_DNA"/>
</dbReference>
<proteinExistence type="predicted"/>
<dbReference type="InterPro" id="IPR005537">
    <property type="entry name" value="RAMP_III_fam"/>
</dbReference>
<evidence type="ECO:0000313" key="5">
    <source>
        <dbReference type="Proteomes" id="UP000677668"/>
    </source>
</evidence>
<dbReference type="CDD" id="cd09726">
    <property type="entry name" value="RAMP_I_III"/>
    <property type="match status" value="1"/>
</dbReference>
<feature type="domain" description="CRISPR type III-associated protein" evidence="3">
    <location>
        <begin position="286"/>
        <end position="434"/>
    </location>
</feature>
<reference evidence="4 5" key="1">
    <citation type="submission" date="2021-03" db="EMBL/GenBank/DDBJ databases">
        <title>Genomic and phenotypic characterization of Chloracidobacterium isolates provides evidence for multiple species.</title>
        <authorList>
            <person name="Saini M.K."/>
            <person name="Costas A.M.G."/>
            <person name="Tank M."/>
            <person name="Bryant D.A."/>
        </authorList>
    </citation>
    <scope>NUCLEOTIDE SEQUENCE [LARGE SCALE GENOMIC DNA]</scope>
    <source>
        <strain evidence="4 5">N</strain>
    </source>
</reference>
<feature type="compositionally biased region" description="Basic and acidic residues" evidence="2">
    <location>
        <begin position="447"/>
        <end position="461"/>
    </location>
</feature>
<organism evidence="4 5">
    <name type="scientific">Chloracidobacterium sp. N</name>
    <dbReference type="NCBI Taxonomy" id="2821540"/>
    <lineage>
        <taxon>Bacteria</taxon>
        <taxon>Pseudomonadati</taxon>
        <taxon>Acidobacteriota</taxon>
        <taxon>Terriglobia</taxon>
        <taxon>Terriglobales</taxon>
        <taxon>Acidobacteriaceae</taxon>
        <taxon>Chloracidobacterium</taxon>
        <taxon>Chloracidobacterium aggregatum</taxon>
    </lineage>
</organism>
<keyword evidence="1" id="KW-0051">Antiviral defense</keyword>
<name>A0ABX8B037_9BACT</name>
<dbReference type="InterPro" id="IPR052216">
    <property type="entry name" value="CRISPR_Csm3_endoribonuclease"/>
</dbReference>
<evidence type="ECO:0000256" key="1">
    <source>
        <dbReference type="ARBA" id="ARBA00023118"/>
    </source>
</evidence>
<gene>
    <name evidence="4" type="ORF">J8C05_00490</name>
</gene>
<keyword evidence="5" id="KW-1185">Reference proteome</keyword>
<protein>
    <recommendedName>
        <fullName evidence="3">CRISPR type III-associated protein domain-containing protein</fullName>
    </recommendedName>
</protein>
<dbReference type="RefSeq" id="WP_211422306.1">
    <property type="nucleotide sequence ID" value="NZ_CP072642.1"/>
</dbReference>